<evidence type="ECO:0000256" key="1">
    <source>
        <dbReference type="SAM" id="Phobius"/>
    </source>
</evidence>
<dbReference type="PATRIC" id="fig|1218506.3.peg.10"/>
<dbReference type="Proteomes" id="UP000033612">
    <property type="component" value="Plasmid pHma2p1"/>
</dbReference>
<dbReference type="RefSeq" id="WP_038521156.1">
    <property type="nucleotide sequence ID" value="NZ_JBHTBO010000017.1"/>
</dbReference>
<evidence type="ECO:0000313" key="3">
    <source>
        <dbReference type="Proteomes" id="UP000033612"/>
    </source>
</evidence>
<keyword evidence="3" id="KW-1185">Reference proteome</keyword>
<keyword evidence="2" id="KW-0614">Plasmid</keyword>
<dbReference type="OrthoDB" id="2328811at2"/>
<protein>
    <recommendedName>
        <fullName evidence="4">Phage holin, LL-H family</fullName>
    </recommendedName>
</protein>
<dbReference type="HOGENOM" id="CLU_176205_0_0_9"/>
<feature type="transmembrane region" description="Helical" evidence="1">
    <location>
        <begin position="6"/>
        <end position="29"/>
    </location>
</feature>
<geneLocation type="plasmid" evidence="2 3">
    <name>pHma2p1</name>
</geneLocation>
<proteinExistence type="predicted"/>
<gene>
    <name evidence="2" type="ORF">JF75_19610</name>
</gene>
<dbReference type="AlphaFoldDB" id="A0A0F4L753"/>
<comment type="caution">
    <text evidence="2">The sequence shown here is derived from an EMBL/GenBank/DDBJ whole genome shotgun (WGS) entry which is preliminary data.</text>
</comment>
<keyword evidence="1" id="KW-0472">Membrane</keyword>
<organism evidence="2 3">
    <name type="scientific">Lactobacillus kimbladii</name>
    <dbReference type="NCBI Taxonomy" id="1218506"/>
    <lineage>
        <taxon>Bacteria</taxon>
        <taxon>Bacillati</taxon>
        <taxon>Bacillota</taxon>
        <taxon>Bacilli</taxon>
        <taxon>Lactobacillales</taxon>
        <taxon>Lactobacillaceae</taxon>
        <taxon>Lactobacillus</taxon>
    </lineage>
</organism>
<keyword evidence="1" id="KW-1133">Transmembrane helix</keyword>
<reference evidence="2" key="1">
    <citation type="submission" date="2015-01" db="EMBL/GenBank/DDBJ databases">
        <title>Comparative genomics of the lactic acid bacteria isolated from the honey bee gut.</title>
        <authorList>
            <person name="Ellegaard K.M."/>
            <person name="Tamarit D."/>
            <person name="Javelind E."/>
            <person name="Olofsson T."/>
            <person name="Andersson S.G."/>
            <person name="Vasquez A."/>
        </authorList>
    </citation>
    <scope>NUCLEOTIDE SEQUENCE [LARGE SCALE GENOMIC DNA]</scope>
    <source>
        <strain evidence="2">Hma2</strain>
        <plasmid evidence="2">pHma2p1</plasmid>
    </source>
</reference>
<accession>A0A0F4L753</accession>
<evidence type="ECO:0008006" key="4">
    <source>
        <dbReference type="Google" id="ProtNLM"/>
    </source>
</evidence>
<dbReference type="EMBL" id="JXLH01000039">
    <property type="protein sequence ID" value="KJY54074.1"/>
    <property type="molecule type" value="Genomic_DNA"/>
</dbReference>
<keyword evidence="1" id="KW-0812">Transmembrane</keyword>
<evidence type="ECO:0000313" key="2">
    <source>
        <dbReference type="EMBL" id="KJY54074.1"/>
    </source>
</evidence>
<name>A0A0F4L753_9LACO</name>
<sequence length="105" mass="11722">MDKLTSILQLLSTLAVIIAFILVGIYPYIKERNKSLADKLDVWYKLAQVLVNEEAIKSEKSGADKKQTATDTLMIQAKKLKVPLTKNVAAGLVQNAYNQTKTRRS</sequence>